<evidence type="ECO:0000256" key="2">
    <source>
        <dbReference type="SAM" id="Phobius"/>
    </source>
</evidence>
<organism evidence="3 4">
    <name type="scientific">Saccharopolyspora hirsuta</name>
    <dbReference type="NCBI Taxonomy" id="1837"/>
    <lineage>
        <taxon>Bacteria</taxon>
        <taxon>Bacillati</taxon>
        <taxon>Actinomycetota</taxon>
        <taxon>Actinomycetes</taxon>
        <taxon>Pseudonocardiales</taxon>
        <taxon>Pseudonocardiaceae</taxon>
        <taxon>Saccharopolyspora</taxon>
    </lineage>
</organism>
<proteinExistence type="predicted"/>
<dbReference type="RefSeq" id="WP_150064670.1">
    <property type="nucleotide sequence ID" value="NZ_JBEPFH010000001.1"/>
</dbReference>
<feature type="transmembrane region" description="Helical" evidence="2">
    <location>
        <begin position="47"/>
        <end position="65"/>
    </location>
</feature>
<accession>A0A5M7CEQ7</accession>
<feature type="transmembrane region" description="Helical" evidence="2">
    <location>
        <begin position="23"/>
        <end position="41"/>
    </location>
</feature>
<feature type="region of interest" description="Disordered" evidence="1">
    <location>
        <begin position="68"/>
        <end position="150"/>
    </location>
</feature>
<evidence type="ECO:0000313" key="3">
    <source>
        <dbReference type="EMBL" id="KAA5838164.1"/>
    </source>
</evidence>
<feature type="compositionally biased region" description="Basic and acidic residues" evidence="1">
    <location>
        <begin position="90"/>
        <end position="108"/>
    </location>
</feature>
<keyword evidence="2" id="KW-1133">Transmembrane helix</keyword>
<evidence type="ECO:0000256" key="1">
    <source>
        <dbReference type="SAM" id="MobiDB-lite"/>
    </source>
</evidence>
<gene>
    <name evidence="3" type="ORF">F1721_01540</name>
</gene>
<evidence type="ECO:0000313" key="4">
    <source>
        <dbReference type="Proteomes" id="UP000323946"/>
    </source>
</evidence>
<protein>
    <submittedName>
        <fullName evidence="3">Uncharacterized protein</fullName>
    </submittedName>
</protein>
<dbReference type="EMBL" id="VWPH01000001">
    <property type="protein sequence ID" value="KAA5838164.1"/>
    <property type="molecule type" value="Genomic_DNA"/>
</dbReference>
<dbReference type="AlphaFoldDB" id="A0A5M7CEQ7"/>
<keyword evidence="4" id="KW-1185">Reference proteome</keyword>
<dbReference type="Proteomes" id="UP000323946">
    <property type="component" value="Unassembled WGS sequence"/>
</dbReference>
<comment type="caution">
    <text evidence="3">The sequence shown here is derived from an EMBL/GenBank/DDBJ whole genome shotgun (WGS) entry which is preliminary data.</text>
</comment>
<sequence length="150" mass="16439">MARDADRGGPAGNSGIFSRIDPYCWIPVVPMLLLALVILIAMGIWELSLILLVGALVILGFDYWVNSRKPSAPRQAQRRPRRDDFDDLDDRPRREPPRRPARQPERPAARGGAPRGGAQRGGATRVGNPPRGGQGGRPQQRPGGRPGVRR</sequence>
<keyword evidence="2" id="KW-0812">Transmembrane</keyword>
<keyword evidence="2" id="KW-0472">Membrane</keyword>
<dbReference type="SMR" id="A0A5M7CEQ7"/>
<name>A0A5M7CEQ7_SACHI</name>
<reference evidence="3 4" key="1">
    <citation type="submission" date="2019-09" db="EMBL/GenBank/DDBJ databases">
        <title>Draft genome sequence of the thermophilic Saccharopolyspora hirsuta VKM Ac-666T.</title>
        <authorList>
            <person name="Lobastova T.G."/>
            <person name="Fokina V."/>
            <person name="Bragin E.Y."/>
            <person name="Shtratnikova V.Y."/>
            <person name="Starodumova I.P."/>
            <person name="Tarlachkov S.V."/>
            <person name="Donova M.V."/>
        </authorList>
    </citation>
    <scope>NUCLEOTIDE SEQUENCE [LARGE SCALE GENOMIC DNA]</scope>
    <source>
        <strain evidence="3 4">VKM Ac-666</strain>
    </source>
</reference>